<dbReference type="InterPro" id="IPR000639">
    <property type="entry name" value="Epox_hydrolase-like"/>
</dbReference>
<dbReference type="PRINTS" id="PR00111">
    <property type="entry name" value="ABHYDROLASE"/>
</dbReference>
<keyword evidence="3" id="KW-1185">Reference proteome</keyword>
<dbReference type="Pfam" id="PF12697">
    <property type="entry name" value="Abhydrolase_6"/>
    <property type="match status" value="1"/>
</dbReference>
<dbReference type="InterPro" id="IPR000073">
    <property type="entry name" value="AB_hydrolase_1"/>
</dbReference>
<evidence type="ECO:0000259" key="1">
    <source>
        <dbReference type="Pfam" id="PF12697"/>
    </source>
</evidence>
<accession>A0ABN3P0D1</accession>
<sequence length="240" mass="26034">MSTFLLVHGAWHSGRCWDRVVPLLTAAGHHVIAPSLTGFGDKRRLAGPDVGLDTHVDDIVKLITEEDLTEVILVGHSYAGLVISSVANDVPDRIARLVYLDAMVPEDGETAVDVIPVTQQSIDAALRSESGWRVPPPPELPPPAGLFGVSDPNDVAWLRSMLSDQPVNCLRQPVRLHEPAARRIPRTHIHCTVLPDGFVRRPVPGLQPNGTPAQVWELATGHDCMITTPAELAELLLRTA</sequence>
<proteinExistence type="predicted"/>
<protein>
    <submittedName>
        <fullName evidence="2">Alpha/beta fold hydrolase</fullName>
    </submittedName>
</protein>
<dbReference type="GO" id="GO:0016787">
    <property type="term" value="F:hydrolase activity"/>
    <property type="evidence" value="ECO:0007669"/>
    <property type="project" value="UniProtKB-KW"/>
</dbReference>
<dbReference type="RefSeq" id="WP_344541830.1">
    <property type="nucleotide sequence ID" value="NZ_BAAATM010000018.1"/>
</dbReference>
<evidence type="ECO:0000313" key="3">
    <source>
        <dbReference type="Proteomes" id="UP001501095"/>
    </source>
</evidence>
<reference evidence="2 3" key="1">
    <citation type="journal article" date="2019" name="Int. J. Syst. Evol. Microbiol.">
        <title>The Global Catalogue of Microorganisms (GCM) 10K type strain sequencing project: providing services to taxonomists for standard genome sequencing and annotation.</title>
        <authorList>
            <consortium name="The Broad Institute Genomics Platform"/>
            <consortium name="The Broad Institute Genome Sequencing Center for Infectious Disease"/>
            <person name="Wu L."/>
            <person name="Ma J."/>
        </authorList>
    </citation>
    <scope>NUCLEOTIDE SEQUENCE [LARGE SCALE GENOMIC DNA]</scope>
    <source>
        <strain evidence="2 3">JCM 6924</strain>
    </source>
</reference>
<dbReference type="PANTHER" id="PTHR37017">
    <property type="entry name" value="AB HYDROLASE-1 DOMAIN-CONTAINING PROTEIN-RELATED"/>
    <property type="match status" value="1"/>
</dbReference>
<comment type="caution">
    <text evidence="2">The sequence shown here is derived from an EMBL/GenBank/DDBJ whole genome shotgun (WGS) entry which is preliminary data.</text>
</comment>
<dbReference type="Proteomes" id="UP001501095">
    <property type="component" value="Unassembled WGS sequence"/>
</dbReference>
<dbReference type="EMBL" id="BAAATM010000018">
    <property type="protein sequence ID" value="GAA2550169.1"/>
    <property type="molecule type" value="Genomic_DNA"/>
</dbReference>
<name>A0ABN3P0D1_9ACTN</name>
<dbReference type="Gene3D" id="3.40.50.1820">
    <property type="entry name" value="alpha/beta hydrolase"/>
    <property type="match status" value="1"/>
</dbReference>
<dbReference type="PANTHER" id="PTHR37017:SF11">
    <property type="entry name" value="ESTERASE_LIPASE_THIOESTERASE DOMAIN-CONTAINING PROTEIN"/>
    <property type="match status" value="1"/>
</dbReference>
<evidence type="ECO:0000313" key="2">
    <source>
        <dbReference type="EMBL" id="GAA2550169.1"/>
    </source>
</evidence>
<dbReference type="InterPro" id="IPR029058">
    <property type="entry name" value="AB_hydrolase_fold"/>
</dbReference>
<keyword evidence="2" id="KW-0378">Hydrolase</keyword>
<feature type="domain" description="AB hydrolase-1" evidence="1">
    <location>
        <begin position="4"/>
        <end position="234"/>
    </location>
</feature>
<dbReference type="PRINTS" id="PR00412">
    <property type="entry name" value="EPOXHYDRLASE"/>
</dbReference>
<dbReference type="SUPFAM" id="SSF53474">
    <property type="entry name" value="alpha/beta-Hydrolases"/>
    <property type="match status" value="1"/>
</dbReference>
<dbReference type="InterPro" id="IPR052897">
    <property type="entry name" value="Sec-Metab_Biosynth_Hydrolase"/>
</dbReference>
<gene>
    <name evidence="2" type="ORF">GCM10010423_58060</name>
</gene>
<organism evidence="2 3">
    <name type="scientific">Streptomyces levis</name>
    <dbReference type="NCBI Taxonomy" id="285566"/>
    <lineage>
        <taxon>Bacteria</taxon>
        <taxon>Bacillati</taxon>
        <taxon>Actinomycetota</taxon>
        <taxon>Actinomycetes</taxon>
        <taxon>Kitasatosporales</taxon>
        <taxon>Streptomycetaceae</taxon>
        <taxon>Streptomyces</taxon>
    </lineage>
</organism>